<accession>A0A7C3VGB1</accession>
<evidence type="ECO:0000313" key="1">
    <source>
        <dbReference type="EMBL" id="HGG00734.1"/>
    </source>
</evidence>
<dbReference type="EMBL" id="DSPX01000086">
    <property type="protein sequence ID" value="HGG00734.1"/>
    <property type="molecule type" value="Genomic_DNA"/>
</dbReference>
<dbReference type="AlphaFoldDB" id="A0A7C3VGB1"/>
<organism evidence="1">
    <name type="scientific">Planktothricoides sp. SpSt-374</name>
    <dbReference type="NCBI Taxonomy" id="2282167"/>
    <lineage>
        <taxon>Bacteria</taxon>
        <taxon>Bacillati</taxon>
        <taxon>Cyanobacteriota</taxon>
        <taxon>Cyanophyceae</taxon>
        <taxon>Oscillatoriophycideae</taxon>
        <taxon>Oscillatoriales</taxon>
        <taxon>Oscillatoriaceae</taxon>
        <taxon>Planktothricoides</taxon>
    </lineage>
</organism>
<protein>
    <submittedName>
        <fullName evidence="1">Uncharacterized protein</fullName>
    </submittedName>
</protein>
<reference evidence="1" key="1">
    <citation type="journal article" date="2020" name="mSystems">
        <title>Genome- and Community-Level Interaction Insights into Carbon Utilization and Element Cycling Functions of Hydrothermarchaeota in Hydrothermal Sediment.</title>
        <authorList>
            <person name="Zhou Z."/>
            <person name="Liu Y."/>
            <person name="Xu W."/>
            <person name="Pan J."/>
            <person name="Luo Z.H."/>
            <person name="Li M."/>
        </authorList>
    </citation>
    <scope>NUCLEOTIDE SEQUENCE [LARGE SCALE GENOMIC DNA]</scope>
    <source>
        <strain evidence="1">SpSt-374</strain>
    </source>
</reference>
<proteinExistence type="predicted"/>
<gene>
    <name evidence="1" type="ORF">ENR15_08815</name>
</gene>
<name>A0A7C3VGB1_9CYAN</name>
<sequence>MSNTESIGDKVWKIFGTLKNAGEKISQAWEEEVIEVDTFISIQRGTLDFDYLDADIKKIHRRIEQTGASVLGSRLVLDERQKMMEIKTYSRKGEKNFVNTVTAEVKKVTNIPADIVAEMKSKGRVELSFKFDD</sequence>
<comment type="caution">
    <text evidence="1">The sequence shown here is derived from an EMBL/GenBank/DDBJ whole genome shotgun (WGS) entry which is preliminary data.</text>
</comment>